<evidence type="ECO:0000256" key="1">
    <source>
        <dbReference type="ARBA" id="ARBA00022679"/>
    </source>
</evidence>
<dbReference type="Gene3D" id="3.40.50.10330">
    <property type="entry name" value="Probable inorganic polyphosphate/atp-NAD kinase, domain 1"/>
    <property type="match status" value="1"/>
</dbReference>
<evidence type="ECO:0000256" key="3">
    <source>
        <dbReference type="ARBA" id="ARBA00022777"/>
    </source>
</evidence>
<protein>
    <recommendedName>
        <fullName evidence="8">NAD kinase</fullName>
    </recommendedName>
</protein>
<evidence type="ECO:0000256" key="6">
    <source>
        <dbReference type="ARBA" id="ARBA00023027"/>
    </source>
</evidence>
<dbReference type="Pfam" id="PF01513">
    <property type="entry name" value="NAD_kinase"/>
    <property type="match status" value="1"/>
</dbReference>
<sequence length="291" mass="31586">MKKIGIFCKQKPNIDPTIVSELSKWLESKNCKVYLEPDTADLIGKNTSISKEEVASSSDLLIVLGGDGTLLNVAGIAHPYKVPILGVNLGSLGFLTETTMGDFYPTLELVLDGKCEIENRMLLNASVLRDGGKIEDFNVLNDIVINKGALARIVNLKVFVDDQYMTSYRADGLIIASPTGSTAYSLSAGGPIIHPSMRALVLSPICPFALTNRPIVIPDSSTIKVRLTTKNEEGDVRITLDGQTGYTMKSGDILEAKKAETPVKLVQAPGKDYYQLLRKKLHWGGTTENNS</sequence>
<dbReference type="GO" id="GO:0005524">
    <property type="term" value="F:ATP binding"/>
    <property type="evidence" value="ECO:0007669"/>
    <property type="project" value="UniProtKB-KW"/>
</dbReference>
<keyword evidence="1" id="KW-0808">Transferase</keyword>
<evidence type="ECO:0000256" key="2">
    <source>
        <dbReference type="ARBA" id="ARBA00022741"/>
    </source>
</evidence>
<gene>
    <name evidence="7" type="ORF">METZ01_LOCUS66887</name>
</gene>
<accession>A0A381TJ83</accession>
<dbReference type="InterPro" id="IPR002504">
    <property type="entry name" value="NADK"/>
</dbReference>
<proteinExistence type="inferred from homology"/>
<dbReference type="PANTHER" id="PTHR20275:SF0">
    <property type="entry name" value="NAD KINASE"/>
    <property type="match status" value="1"/>
</dbReference>
<dbReference type="InterPro" id="IPR017438">
    <property type="entry name" value="ATP-NAD_kinase_N"/>
</dbReference>
<dbReference type="AlphaFoldDB" id="A0A381TJ83"/>
<reference evidence="7" key="1">
    <citation type="submission" date="2018-05" db="EMBL/GenBank/DDBJ databases">
        <authorList>
            <person name="Lanie J.A."/>
            <person name="Ng W.-L."/>
            <person name="Kazmierczak K.M."/>
            <person name="Andrzejewski T.M."/>
            <person name="Davidsen T.M."/>
            <person name="Wayne K.J."/>
            <person name="Tettelin H."/>
            <person name="Glass J.I."/>
            <person name="Rusch D."/>
            <person name="Podicherti R."/>
            <person name="Tsui H.-C.T."/>
            <person name="Winkler M.E."/>
        </authorList>
    </citation>
    <scope>NUCLEOTIDE SEQUENCE</scope>
</reference>
<keyword evidence="3" id="KW-0418">Kinase</keyword>
<evidence type="ECO:0000313" key="7">
    <source>
        <dbReference type="EMBL" id="SVA14033.1"/>
    </source>
</evidence>
<dbReference type="FunFam" id="2.60.200.30:FF:000009">
    <property type="entry name" value="Poly(P)/ATP NAD kinase"/>
    <property type="match status" value="1"/>
</dbReference>
<dbReference type="EMBL" id="UINC01004398">
    <property type="protein sequence ID" value="SVA14033.1"/>
    <property type="molecule type" value="Genomic_DNA"/>
</dbReference>
<dbReference type="InterPro" id="IPR016064">
    <property type="entry name" value="NAD/diacylglycerol_kinase_sf"/>
</dbReference>
<keyword evidence="4" id="KW-0067">ATP-binding</keyword>
<evidence type="ECO:0000256" key="4">
    <source>
        <dbReference type="ARBA" id="ARBA00022840"/>
    </source>
</evidence>
<dbReference type="SUPFAM" id="SSF111331">
    <property type="entry name" value="NAD kinase/diacylglycerol kinase-like"/>
    <property type="match status" value="1"/>
</dbReference>
<dbReference type="HAMAP" id="MF_00361">
    <property type="entry name" value="NAD_kinase"/>
    <property type="match status" value="1"/>
</dbReference>
<keyword evidence="5" id="KW-0521">NADP</keyword>
<name>A0A381TJ83_9ZZZZ</name>
<dbReference type="GO" id="GO:0019674">
    <property type="term" value="P:NAD+ metabolic process"/>
    <property type="evidence" value="ECO:0007669"/>
    <property type="project" value="InterPro"/>
</dbReference>
<dbReference type="Gene3D" id="2.60.200.30">
    <property type="entry name" value="Probable inorganic polyphosphate/atp-NAD kinase, domain 2"/>
    <property type="match status" value="1"/>
</dbReference>
<dbReference type="PANTHER" id="PTHR20275">
    <property type="entry name" value="NAD KINASE"/>
    <property type="match status" value="1"/>
</dbReference>
<keyword evidence="2" id="KW-0547">Nucleotide-binding</keyword>
<dbReference type="GO" id="GO:0006741">
    <property type="term" value="P:NADP+ biosynthetic process"/>
    <property type="evidence" value="ECO:0007669"/>
    <property type="project" value="InterPro"/>
</dbReference>
<dbReference type="Pfam" id="PF20143">
    <property type="entry name" value="NAD_kinase_C"/>
    <property type="match status" value="1"/>
</dbReference>
<organism evidence="7">
    <name type="scientific">marine metagenome</name>
    <dbReference type="NCBI Taxonomy" id="408172"/>
    <lineage>
        <taxon>unclassified sequences</taxon>
        <taxon>metagenomes</taxon>
        <taxon>ecological metagenomes</taxon>
    </lineage>
</organism>
<keyword evidence="6" id="KW-0520">NAD</keyword>
<evidence type="ECO:0000256" key="5">
    <source>
        <dbReference type="ARBA" id="ARBA00022857"/>
    </source>
</evidence>
<dbReference type="InterPro" id="IPR017437">
    <property type="entry name" value="ATP-NAD_kinase_PpnK-typ_C"/>
</dbReference>
<evidence type="ECO:0008006" key="8">
    <source>
        <dbReference type="Google" id="ProtNLM"/>
    </source>
</evidence>
<dbReference type="GO" id="GO:0003951">
    <property type="term" value="F:NAD+ kinase activity"/>
    <property type="evidence" value="ECO:0007669"/>
    <property type="project" value="InterPro"/>
</dbReference>